<reference evidence="2" key="1">
    <citation type="journal article" date="2019" name="bioRxiv">
        <title>The Genome of the Zebra Mussel, Dreissena polymorpha: A Resource for Invasive Species Research.</title>
        <authorList>
            <person name="McCartney M.A."/>
            <person name="Auch B."/>
            <person name="Kono T."/>
            <person name="Mallez S."/>
            <person name="Zhang Y."/>
            <person name="Obille A."/>
            <person name="Becker A."/>
            <person name="Abrahante J.E."/>
            <person name="Garbe J."/>
            <person name="Badalamenti J.P."/>
            <person name="Herman A."/>
            <person name="Mangelson H."/>
            <person name="Liachko I."/>
            <person name="Sullivan S."/>
            <person name="Sone E.D."/>
            <person name="Koren S."/>
            <person name="Silverstein K.A.T."/>
            <person name="Beckman K.B."/>
            <person name="Gohl D.M."/>
        </authorList>
    </citation>
    <scope>NUCLEOTIDE SEQUENCE</scope>
    <source>
        <strain evidence="2">Duluth1</strain>
        <tissue evidence="2">Whole animal</tissue>
    </source>
</reference>
<dbReference type="AlphaFoldDB" id="A0A9D4IMS7"/>
<evidence type="ECO:0000313" key="2">
    <source>
        <dbReference type="EMBL" id="KAH3778477.1"/>
    </source>
</evidence>
<organism evidence="2 3">
    <name type="scientific">Dreissena polymorpha</name>
    <name type="common">Zebra mussel</name>
    <name type="synonym">Mytilus polymorpha</name>
    <dbReference type="NCBI Taxonomy" id="45954"/>
    <lineage>
        <taxon>Eukaryota</taxon>
        <taxon>Metazoa</taxon>
        <taxon>Spiralia</taxon>
        <taxon>Lophotrochozoa</taxon>
        <taxon>Mollusca</taxon>
        <taxon>Bivalvia</taxon>
        <taxon>Autobranchia</taxon>
        <taxon>Heteroconchia</taxon>
        <taxon>Euheterodonta</taxon>
        <taxon>Imparidentia</taxon>
        <taxon>Neoheterodontei</taxon>
        <taxon>Myida</taxon>
        <taxon>Dreissenoidea</taxon>
        <taxon>Dreissenidae</taxon>
        <taxon>Dreissena</taxon>
    </lineage>
</organism>
<sequence>MACSRLRIYRWLRFPCIGISDSPDERDRTPFGTLIVGAGVRDQGHRRALPADHLGEPFGKGTKLDRESDSQLSPPNTHPTSGKKQQASAVRTGLELSDTTSMPLIRRALTCPACSARSFNRSRAETNRTYEGARAMFKGIGRLSHSPAPQMVGESRSLDRISALATSSLT</sequence>
<name>A0A9D4IMS7_DREPO</name>
<feature type="compositionally biased region" description="Polar residues" evidence="1">
    <location>
        <begin position="70"/>
        <end position="89"/>
    </location>
</feature>
<comment type="caution">
    <text evidence="2">The sequence shown here is derived from an EMBL/GenBank/DDBJ whole genome shotgun (WGS) entry which is preliminary data.</text>
</comment>
<proteinExistence type="predicted"/>
<dbReference type="EMBL" id="JAIWYP010000009">
    <property type="protein sequence ID" value="KAH3778477.1"/>
    <property type="molecule type" value="Genomic_DNA"/>
</dbReference>
<feature type="region of interest" description="Disordered" evidence="1">
    <location>
        <begin position="46"/>
        <end position="96"/>
    </location>
</feature>
<reference evidence="2" key="2">
    <citation type="submission" date="2020-11" db="EMBL/GenBank/DDBJ databases">
        <authorList>
            <person name="McCartney M.A."/>
            <person name="Auch B."/>
            <person name="Kono T."/>
            <person name="Mallez S."/>
            <person name="Becker A."/>
            <person name="Gohl D.M."/>
            <person name="Silverstein K.A.T."/>
            <person name="Koren S."/>
            <person name="Bechman K.B."/>
            <person name="Herman A."/>
            <person name="Abrahante J.E."/>
            <person name="Garbe J."/>
        </authorList>
    </citation>
    <scope>NUCLEOTIDE SEQUENCE</scope>
    <source>
        <strain evidence="2">Duluth1</strain>
        <tissue evidence="2">Whole animal</tissue>
    </source>
</reference>
<dbReference type="Proteomes" id="UP000828390">
    <property type="component" value="Unassembled WGS sequence"/>
</dbReference>
<evidence type="ECO:0000313" key="3">
    <source>
        <dbReference type="Proteomes" id="UP000828390"/>
    </source>
</evidence>
<keyword evidence="3" id="KW-1185">Reference proteome</keyword>
<feature type="compositionally biased region" description="Basic and acidic residues" evidence="1">
    <location>
        <begin position="46"/>
        <end position="55"/>
    </location>
</feature>
<accession>A0A9D4IMS7</accession>
<gene>
    <name evidence="2" type="ORF">DPMN_179936</name>
</gene>
<protein>
    <submittedName>
        <fullName evidence="2">Uncharacterized protein</fullName>
    </submittedName>
</protein>
<evidence type="ECO:0000256" key="1">
    <source>
        <dbReference type="SAM" id="MobiDB-lite"/>
    </source>
</evidence>